<dbReference type="OrthoDB" id="41532at2759"/>
<dbReference type="EMBL" id="JH711578">
    <property type="protein sequence ID" value="EIW81103.1"/>
    <property type="molecule type" value="Genomic_DNA"/>
</dbReference>
<proteinExistence type="predicted"/>
<keyword evidence="3" id="KW-1185">Reference proteome</keyword>
<dbReference type="InterPro" id="IPR000182">
    <property type="entry name" value="GNAT_dom"/>
</dbReference>
<name>A0A5M3MPQ0_CONPW</name>
<comment type="caution">
    <text evidence="2">The sequence shown here is derived from an EMBL/GenBank/DDBJ whole genome shotgun (WGS) entry which is preliminary data.</text>
</comment>
<protein>
    <recommendedName>
        <fullName evidence="1">N-acetyltransferase domain-containing protein</fullName>
    </recommendedName>
</protein>
<organism evidence="2 3">
    <name type="scientific">Coniophora puteana (strain RWD-64-598)</name>
    <name type="common">Brown rot fungus</name>
    <dbReference type="NCBI Taxonomy" id="741705"/>
    <lineage>
        <taxon>Eukaryota</taxon>
        <taxon>Fungi</taxon>
        <taxon>Dikarya</taxon>
        <taxon>Basidiomycota</taxon>
        <taxon>Agaricomycotina</taxon>
        <taxon>Agaricomycetes</taxon>
        <taxon>Agaricomycetidae</taxon>
        <taxon>Boletales</taxon>
        <taxon>Coniophorineae</taxon>
        <taxon>Coniophoraceae</taxon>
        <taxon>Coniophora</taxon>
    </lineage>
</organism>
<dbReference type="CDD" id="cd04301">
    <property type="entry name" value="NAT_SF"/>
    <property type="match status" value="1"/>
</dbReference>
<reference evidence="3" key="1">
    <citation type="journal article" date="2012" name="Science">
        <title>The Paleozoic origin of enzymatic lignin decomposition reconstructed from 31 fungal genomes.</title>
        <authorList>
            <person name="Floudas D."/>
            <person name="Binder M."/>
            <person name="Riley R."/>
            <person name="Barry K."/>
            <person name="Blanchette R.A."/>
            <person name="Henrissat B."/>
            <person name="Martinez A.T."/>
            <person name="Otillar R."/>
            <person name="Spatafora J.W."/>
            <person name="Yadav J.S."/>
            <person name="Aerts A."/>
            <person name="Benoit I."/>
            <person name="Boyd A."/>
            <person name="Carlson A."/>
            <person name="Copeland A."/>
            <person name="Coutinho P.M."/>
            <person name="de Vries R.P."/>
            <person name="Ferreira P."/>
            <person name="Findley K."/>
            <person name="Foster B."/>
            <person name="Gaskell J."/>
            <person name="Glotzer D."/>
            <person name="Gorecki P."/>
            <person name="Heitman J."/>
            <person name="Hesse C."/>
            <person name="Hori C."/>
            <person name="Igarashi K."/>
            <person name="Jurgens J.A."/>
            <person name="Kallen N."/>
            <person name="Kersten P."/>
            <person name="Kohler A."/>
            <person name="Kuees U."/>
            <person name="Kumar T.K.A."/>
            <person name="Kuo A."/>
            <person name="LaButti K."/>
            <person name="Larrondo L.F."/>
            <person name="Lindquist E."/>
            <person name="Ling A."/>
            <person name="Lombard V."/>
            <person name="Lucas S."/>
            <person name="Lundell T."/>
            <person name="Martin R."/>
            <person name="McLaughlin D.J."/>
            <person name="Morgenstern I."/>
            <person name="Morin E."/>
            <person name="Murat C."/>
            <person name="Nagy L.G."/>
            <person name="Nolan M."/>
            <person name="Ohm R.A."/>
            <person name="Patyshakuliyeva A."/>
            <person name="Rokas A."/>
            <person name="Ruiz-Duenas F.J."/>
            <person name="Sabat G."/>
            <person name="Salamov A."/>
            <person name="Samejima M."/>
            <person name="Schmutz J."/>
            <person name="Slot J.C."/>
            <person name="St John F."/>
            <person name="Stenlid J."/>
            <person name="Sun H."/>
            <person name="Sun S."/>
            <person name="Syed K."/>
            <person name="Tsang A."/>
            <person name="Wiebenga A."/>
            <person name="Young D."/>
            <person name="Pisabarro A."/>
            <person name="Eastwood D.C."/>
            <person name="Martin F."/>
            <person name="Cullen D."/>
            <person name="Grigoriev I.V."/>
            <person name="Hibbett D.S."/>
        </authorList>
    </citation>
    <scope>NUCLEOTIDE SEQUENCE [LARGE SCALE GENOMIC DNA]</scope>
    <source>
        <strain evidence="3">RWD-64-598 SS2</strain>
    </source>
</reference>
<dbReference type="GeneID" id="19205289"/>
<evidence type="ECO:0000313" key="3">
    <source>
        <dbReference type="Proteomes" id="UP000053558"/>
    </source>
</evidence>
<feature type="domain" description="N-acetyltransferase" evidence="1">
    <location>
        <begin position="58"/>
        <end position="231"/>
    </location>
</feature>
<evidence type="ECO:0000313" key="2">
    <source>
        <dbReference type="EMBL" id="EIW81103.1"/>
    </source>
</evidence>
<dbReference type="KEGG" id="cput:CONPUDRAFT_165324"/>
<dbReference type="AlphaFoldDB" id="A0A5M3MPQ0"/>
<dbReference type="InterPro" id="IPR016181">
    <property type="entry name" value="Acyl_CoA_acyltransferase"/>
</dbReference>
<evidence type="ECO:0000259" key="1">
    <source>
        <dbReference type="PROSITE" id="PS51186"/>
    </source>
</evidence>
<dbReference type="Proteomes" id="UP000053558">
    <property type="component" value="Unassembled WGS sequence"/>
</dbReference>
<sequence length="231" mass="25387">MDSEDSRTPRLYSHRPILTPITPSIIASYRSTRLLALGTDPSAFGSNYNREVVFTDDIWTVRLEPSERRSWITLQGVVQPEGDSDWFAGGEAGVATMTILSPCAAVNLPLAWDQFEKTGLTADWDIFIIHGMWVDPAHRGRDVAVELLKTGKEWARGFDIENWVEGEENQVSGSLGSCSKENGCVPKKRMLALNVTEGNAAAHAFYRKVGFVDAPNVPTPAGQSCMVMEIG</sequence>
<dbReference type="SUPFAM" id="SSF55729">
    <property type="entry name" value="Acyl-CoA N-acyltransferases (Nat)"/>
    <property type="match status" value="1"/>
</dbReference>
<dbReference type="Gene3D" id="3.40.630.30">
    <property type="match status" value="1"/>
</dbReference>
<dbReference type="RefSeq" id="XP_007768522.1">
    <property type="nucleotide sequence ID" value="XM_007770332.1"/>
</dbReference>
<accession>A0A5M3MPQ0</accession>
<dbReference type="OMA" id="IENWVEG"/>
<gene>
    <name evidence="2" type="ORF">CONPUDRAFT_165324</name>
</gene>
<dbReference type="GO" id="GO:0016747">
    <property type="term" value="F:acyltransferase activity, transferring groups other than amino-acyl groups"/>
    <property type="evidence" value="ECO:0007669"/>
    <property type="project" value="InterPro"/>
</dbReference>
<dbReference type="PROSITE" id="PS51186">
    <property type="entry name" value="GNAT"/>
    <property type="match status" value="1"/>
</dbReference>
<dbReference type="Pfam" id="PF13508">
    <property type="entry name" value="Acetyltransf_7"/>
    <property type="match status" value="1"/>
</dbReference>